<dbReference type="PANTHER" id="PTHR42756">
    <property type="entry name" value="TRANSCRIPTIONAL REGULATOR, MARR"/>
    <property type="match status" value="1"/>
</dbReference>
<dbReference type="GO" id="GO:0003700">
    <property type="term" value="F:DNA-binding transcription factor activity"/>
    <property type="evidence" value="ECO:0007669"/>
    <property type="project" value="InterPro"/>
</dbReference>
<dbReference type="PANTHER" id="PTHR42756:SF1">
    <property type="entry name" value="TRANSCRIPTIONAL REPRESSOR OF EMRAB OPERON"/>
    <property type="match status" value="1"/>
</dbReference>
<dbReference type="Pfam" id="PF12802">
    <property type="entry name" value="MarR_2"/>
    <property type="match status" value="1"/>
</dbReference>
<dbReference type="InterPro" id="IPR000835">
    <property type="entry name" value="HTH_MarR-typ"/>
</dbReference>
<reference evidence="5 6" key="1">
    <citation type="submission" date="2016-12" db="EMBL/GenBank/DDBJ databases">
        <title>Diversity of luminous bacteria.</title>
        <authorList>
            <person name="Yoshizawa S."/>
            <person name="Kogure K."/>
        </authorList>
    </citation>
    <scope>NUCLEOTIDE SEQUENCE [LARGE SCALE GENOMIC DNA]</scope>
    <source>
        <strain evidence="5 6">SA4-48</strain>
    </source>
</reference>
<protein>
    <submittedName>
        <fullName evidence="5">MarR family transcriptional regulator</fullName>
    </submittedName>
</protein>
<organism evidence="5 6">
    <name type="scientific">Psychrosphaera saromensis</name>
    <dbReference type="NCBI Taxonomy" id="716813"/>
    <lineage>
        <taxon>Bacteria</taxon>
        <taxon>Pseudomonadati</taxon>
        <taxon>Pseudomonadota</taxon>
        <taxon>Gammaproteobacteria</taxon>
        <taxon>Alteromonadales</taxon>
        <taxon>Pseudoalteromonadaceae</taxon>
        <taxon>Psychrosphaera</taxon>
    </lineage>
</organism>
<dbReference type="SMART" id="SM00347">
    <property type="entry name" value="HTH_MARR"/>
    <property type="match status" value="1"/>
</dbReference>
<keyword evidence="1" id="KW-0805">Transcription regulation</keyword>
<dbReference type="EMBL" id="MSCH01000003">
    <property type="protein sequence ID" value="PQJ52279.1"/>
    <property type="molecule type" value="Genomic_DNA"/>
</dbReference>
<dbReference type="InterPro" id="IPR036390">
    <property type="entry name" value="WH_DNA-bd_sf"/>
</dbReference>
<keyword evidence="3" id="KW-0804">Transcription</keyword>
<comment type="caution">
    <text evidence="5">The sequence shown here is derived from an EMBL/GenBank/DDBJ whole genome shotgun (WGS) entry which is preliminary data.</text>
</comment>
<dbReference type="RefSeq" id="WP_105050736.1">
    <property type="nucleotide sequence ID" value="NZ_BMYG01000005.1"/>
</dbReference>
<proteinExistence type="predicted"/>
<evidence type="ECO:0000313" key="6">
    <source>
        <dbReference type="Proteomes" id="UP000239007"/>
    </source>
</evidence>
<evidence type="ECO:0000256" key="3">
    <source>
        <dbReference type="ARBA" id="ARBA00023163"/>
    </source>
</evidence>
<dbReference type="Proteomes" id="UP000239007">
    <property type="component" value="Unassembled WGS sequence"/>
</dbReference>
<dbReference type="SUPFAM" id="SSF46785">
    <property type="entry name" value="Winged helix' DNA-binding domain"/>
    <property type="match status" value="1"/>
</dbReference>
<keyword evidence="2" id="KW-0238">DNA-binding</keyword>
<accession>A0A2S7URB6</accession>
<keyword evidence="6" id="KW-1185">Reference proteome</keyword>
<evidence type="ECO:0000256" key="1">
    <source>
        <dbReference type="ARBA" id="ARBA00023015"/>
    </source>
</evidence>
<dbReference type="InterPro" id="IPR036388">
    <property type="entry name" value="WH-like_DNA-bd_sf"/>
</dbReference>
<dbReference type="GO" id="GO:0003677">
    <property type="term" value="F:DNA binding"/>
    <property type="evidence" value="ECO:0007669"/>
    <property type="project" value="UniProtKB-KW"/>
</dbReference>
<name>A0A2S7URB6_9GAMM</name>
<evidence type="ECO:0000259" key="4">
    <source>
        <dbReference type="PROSITE" id="PS50995"/>
    </source>
</evidence>
<gene>
    <name evidence="5" type="ORF">BTO11_00470</name>
</gene>
<dbReference type="PROSITE" id="PS50995">
    <property type="entry name" value="HTH_MARR_2"/>
    <property type="match status" value="1"/>
</dbReference>
<dbReference type="Gene3D" id="1.10.10.10">
    <property type="entry name" value="Winged helix-like DNA-binding domain superfamily/Winged helix DNA-binding domain"/>
    <property type="match status" value="1"/>
</dbReference>
<sequence length="144" mass="16453">MHDNSIPDTVFAFVHSYRLAMRSGLNASELGLNYMHVKCLTFIDSNKSCTANDIVNFFARDKAQIARLVKDMIANAWVIKTDNPQDRRSQLLSLTDEGKRLALLIAETQGKVHQQMQKNLTDEELQEFKRVTDIIVTNLTDLNR</sequence>
<evidence type="ECO:0000313" key="5">
    <source>
        <dbReference type="EMBL" id="PQJ52279.1"/>
    </source>
</evidence>
<evidence type="ECO:0000256" key="2">
    <source>
        <dbReference type="ARBA" id="ARBA00023125"/>
    </source>
</evidence>
<dbReference type="OrthoDB" id="6196575at2"/>
<dbReference type="AlphaFoldDB" id="A0A2S7URB6"/>
<feature type="domain" description="HTH marR-type" evidence="4">
    <location>
        <begin position="1"/>
        <end position="137"/>
    </location>
</feature>